<protein>
    <submittedName>
        <fullName evidence="1">Uncharacterized protein</fullName>
    </submittedName>
</protein>
<dbReference type="Gene3D" id="2.60.120.560">
    <property type="entry name" value="Exo-inulinase, domain 1"/>
    <property type="match status" value="1"/>
</dbReference>
<gene>
    <name evidence="2" type="ORF">G6321_00051885</name>
    <name evidence="1" type="ORF">G6321_16545</name>
</gene>
<dbReference type="EMBL" id="JACBFH010000001">
    <property type="protein sequence ID" value="NYY89974.1"/>
    <property type="molecule type" value="Genomic_DNA"/>
</dbReference>
<evidence type="ECO:0000313" key="2">
    <source>
        <dbReference type="EMBL" id="UGX93970.1"/>
    </source>
</evidence>
<accession>A0A7Z0TQE7</accession>
<name>A0A7Z0TQE7_9BRAD</name>
<reference evidence="2 3" key="3">
    <citation type="journal article" date="2022" name="Int. J. Syst. Evol. Microbiol.">
        <title>Strains of Bradyrhizobium barranii sp. nov. associated with legumes native to Canada are symbionts of soybeans and belong to different subspecies (subsp. barranii subsp. nov. and subsp. apii subsp. nov.) and symbiovars (sv. glycinearum and sv. septentrionale).</title>
        <authorList>
            <person name="Bromfield E.S.P."/>
            <person name="Cloutier S."/>
            <person name="Wasai-Hara S."/>
            <person name="Minamisawa K."/>
        </authorList>
    </citation>
    <scope>NUCLEOTIDE SEQUENCE [LARGE SCALE GENOMIC DNA]</scope>
    <source>
        <strain evidence="2 3">323S2</strain>
    </source>
</reference>
<dbReference type="Proteomes" id="UP000564836">
    <property type="component" value="Chromosome"/>
</dbReference>
<dbReference type="RefSeq" id="WP_166346623.1">
    <property type="nucleotide sequence ID" value="NZ_CP088280.1"/>
</dbReference>
<sequence>MSTRFLTNGKNDPAAGLVVRFRSPDDHYAVRADAIENSVTLYRIAAGRREVLGSMDIGVSGEARHTLGIAASEDRFTVFFDGKELFVATDRRFPGPPGKVGLWTQADSTTLFESLQVSSLH</sequence>
<dbReference type="AlphaFoldDB" id="A0A7Z0TQE7"/>
<reference evidence="1" key="2">
    <citation type="submission" date="2020-06" db="EMBL/GenBank/DDBJ databases">
        <title>Whole Genome Sequence of Bradyrhizobium sp. Strain 323S2.</title>
        <authorList>
            <person name="Bromfield E.S.P."/>
        </authorList>
    </citation>
    <scope>NUCLEOTIDE SEQUENCE [LARGE SCALE GENOMIC DNA]</scope>
    <source>
        <strain evidence="1">323S2</strain>
    </source>
</reference>
<reference evidence="2 3" key="1">
    <citation type="journal article" date="2017" name="Syst. Appl. Microbiol.">
        <title>Soybeans inoculated with root zone soils of Canadian native legumes harbour diverse and novel Bradyrhizobium spp. that possess agricultural potential.</title>
        <authorList>
            <person name="Bromfield E.S.P."/>
            <person name="Cloutier S."/>
            <person name="Tambong J.T."/>
            <person name="Tran Thi T.V."/>
        </authorList>
    </citation>
    <scope>NUCLEOTIDE SEQUENCE [LARGE SCALE GENOMIC DNA]</scope>
    <source>
        <strain evidence="2 3">323S2</strain>
    </source>
</reference>
<evidence type="ECO:0000313" key="1">
    <source>
        <dbReference type="EMBL" id="NYY89974.1"/>
    </source>
</evidence>
<evidence type="ECO:0000313" key="3">
    <source>
        <dbReference type="Proteomes" id="UP000564836"/>
    </source>
</evidence>
<organism evidence="1">
    <name type="scientific">Bradyrhizobium barranii subsp. barranii</name>
    <dbReference type="NCBI Taxonomy" id="2823807"/>
    <lineage>
        <taxon>Bacteria</taxon>
        <taxon>Pseudomonadati</taxon>
        <taxon>Pseudomonadota</taxon>
        <taxon>Alphaproteobacteria</taxon>
        <taxon>Hyphomicrobiales</taxon>
        <taxon>Nitrobacteraceae</taxon>
        <taxon>Bradyrhizobium</taxon>
        <taxon>Bradyrhizobium barranii</taxon>
    </lineage>
</organism>
<dbReference type="EMBL" id="CP088280">
    <property type="protein sequence ID" value="UGX93970.1"/>
    <property type="molecule type" value="Genomic_DNA"/>
</dbReference>
<proteinExistence type="predicted"/>